<dbReference type="AlphaFoldDB" id="A0A8E0S439"/>
<dbReference type="PANTHER" id="PTHR13260:SF0">
    <property type="entry name" value="ANAPHASE-PROMOTING COMPLEX SUBUNIT 4"/>
    <property type="match status" value="1"/>
</dbReference>
<evidence type="ECO:0000256" key="4">
    <source>
        <dbReference type="ARBA" id="ARBA00022786"/>
    </source>
</evidence>
<keyword evidence="5" id="KW-0131">Cell cycle</keyword>
<dbReference type="Pfam" id="PF12894">
    <property type="entry name" value="ANAPC4_WD40"/>
    <property type="match status" value="1"/>
</dbReference>
<evidence type="ECO:0000256" key="2">
    <source>
        <dbReference type="ARBA" id="ARBA00022618"/>
    </source>
</evidence>
<dbReference type="Proteomes" id="UP000728185">
    <property type="component" value="Unassembled WGS sequence"/>
</dbReference>
<dbReference type="GO" id="GO:0034399">
    <property type="term" value="C:nuclear periphery"/>
    <property type="evidence" value="ECO:0007669"/>
    <property type="project" value="TreeGrafter"/>
</dbReference>
<dbReference type="PANTHER" id="PTHR13260">
    <property type="entry name" value="ANAPHASE PROMOTING COMPLEX SUBUNIT 4 APC4"/>
    <property type="match status" value="1"/>
</dbReference>
<dbReference type="GO" id="GO:0051301">
    <property type="term" value="P:cell division"/>
    <property type="evidence" value="ECO:0007669"/>
    <property type="project" value="UniProtKB-KW"/>
</dbReference>
<accession>A0A8E0S439</accession>
<dbReference type="InterPro" id="IPR015943">
    <property type="entry name" value="WD40/YVTN_repeat-like_dom_sf"/>
</dbReference>
<evidence type="ECO:0000256" key="5">
    <source>
        <dbReference type="ARBA" id="ARBA00023306"/>
    </source>
</evidence>
<dbReference type="SUPFAM" id="SSF50978">
    <property type="entry name" value="WD40 repeat-like"/>
    <property type="match status" value="1"/>
</dbReference>
<dbReference type="OrthoDB" id="2110451at2759"/>
<dbReference type="InterPro" id="IPR036322">
    <property type="entry name" value="WD40_repeat_dom_sf"/>
</dbReference>
<evidence type="ECO:0000259" key="6">
    <source>
        <dbReference type="Pfam" id="PF12894"/>
    </source>
</evidence>
<dbReference type="Pfam" id="PF12896">
    <property type="entry name" value="ANAPC4"/>
    <property type="match status" value="1"/>
</dbReference>
<keyword evidence="4" id="KW-0833">Ubl conjugation pathway</keyword>
<protein>
    <recommendedName>
        <fullName evidence="1">Anaphase-promoting complex subunit 4</fullName>
    </recommendedName>
</protein>
<evidence type="ECO:0000313" key="9">
    <source>
        <dbReference type="Proteomes" id="UP000728185"/>
    </source>
</evidence>
<dbReference type="GO" id="GO:0005680">
    <property type="term" value="C:anaphase-promoting complex"/>
    <property type="evidence" value="ECO:0007669"/>
    <property type="project" value="InterPro"/>
</dbReference>
<comment type="caution">
    <text evidence="8">The sequence shown here is derived from an EMBL/GenBank/DDBJ whole genome shotgun (WGS) entry which is preliminary data.</text>
</comment>
<dbReference type="InterPro" id="IPR024789">
    <property type="entry name" value="APC4"/>
</dbReference>
<feature type="domain" description="Anaphase-promoting complex subunit 4-like WD40" evidence="6">
    <location>
        <begin position="24"/>
        <end position="109"/>
    </location>
</feature>
<name>A0A8E0S439_9TREM</name>
<dbReference type="Gene3D" id="2.130.10.10">
    <property type="entry name" value="YVTN repeat-like/Quinoprotein amine dehydrogenase"/>
    <property type="match status" value="1"/>
</dbReference>
<feature type="domain" description="Anaphase-promoting complex subunit 4 long" evidence="7">
    <location>
        <begin position="238"/>
        <end position="427"/>
    </location>
</feature>
<evidence type="ECO:0000256" key="3">
    <source>
        <dbReference type="ARBA" id="ARBA00022776"/>
    </source>
</evidence>
<keyword evidence="2" id="KW-0132">Cell division</keyword>
<evidence type="ECO:0000313" key="8">
    <source>
        <dbReference type="EMBL" id="KAA0198552.1"/>
    </source>
</evidence>
<reference evidence="8" key="1">
    <citation type="submission" date="2019-05" db="EMBL/GenBank/DDBJ databases">
        <title>Annotation for the trematode Fasciolopsis buski.</title>
        <authorList>
            <person name="Choi Y.-J."/>
        </authorList>
    </citation>
    <scope>NUCLEOTIDE SEQUENCE</scope>
    <source>
        <strain evidence="8">HT</strain>
        <tissue evidence="8">Whole worm</tissue>
    </source>
</reference>
<keyword evidence="9" id="KW-1185">Reference proteome</keyword>
<evidence type="ECO:0000259" key="7">
    <source>
        <dbReference type="Pfam" id="PF12896"/>
    </source>
</evidence>
<dbReference type="EMBL" id="LUCM01001652">
    <property type="protein sequence ID" value="KAA0198552.1"/>
    <property type="molecule type" value="Genomic_DNA"/>
</dbReference>
<dbReference type="InterPro" id="IPR024790">
    <property type="entry name" value="APC4_long_dom"/>
</dbReference>
<gene>
    <name evidence="8" type="ORF">FBUS_08399</name>
</gene>
<proteinExistence type="predicted"/>
<organism evidence="8 9">
    <name type="scientific">Fasciolopsis buskii</name>
    <dbReference type="NCBI Taxonomy" id="27845"/>
    <lineage>
        <taxon>Eukaryota</taxon>
        <taxon>Metazoa</taxon>
        <taxon>Spiralia</taxon>
        <taxon>Lophotrochozoa</taxon>
        <taxon>Platyhelminthes</taxon>
        <taxon>Trematoda</taxon>
        <taxon>Digenea</taxon>
        <taxon>Plagiorchiida</taxon>
        <taxon>Echinostomata</taxon>
        <taxon>Echinostomatoidea</taxon>
        <taxon>Fasciolidae</taxon>
        <taxon>Fasciolopsis</taxon>
    </lineage>
</organism>
<keyword evidence="3" id="KW-0498">Mitosis</keyword>
<dbReference type="GO" id="GO:0031145">
    <property type="term" value="P:anaphase-promoting complex-dependent catabolic process"/>
    <property type="evidence" value="ECO:0007669"/>
    <property type="project" value="InterPro"/>
</dbReference>
<dbReference type="GO" id="GO:0070979">
    <property type="term" value="P:protein K11-linked ubiquitination"/>
    <property type="evidence" value="ECO:0007669"/>
    <property type="project" value="TreeGrafter"/>
</dbReference>
<sequence length="744" mass="83434">MVGDFSYCPAQTKQVGKHKISACSWSPKTDLVALGTEAGDVSVHRYKLSCIWESTRSDLGCVTCLTWRPDGQSLCAAHNCGTIHFYLTNDGFIYHTLTLVASITHLTWVAQEVLSKCVPSTNAASFFPNLSALSIFKSDANFTTSDTFKLSQLLLTNVDESLNILAVLFGGMVDVYGCGTFHIARWRLEPKFCTDPSEVTALQCQFSSCLRSMWVLLGYTDCSSEMYCMELQQIPCAGLTSCAQQLLTLSVQNSSIRVCKLLLDWSFSQICVSWEDMILEVDAKFTKYGRDRLGQNKDWSLSVELLEFILFGNCPFALRRFLVEDWTAANLKRTGTATLKAYDSIKTICFQQLQLILQRLLFHASELLGCVRDAPSYNKFEITVPKVIQLCSTTGAVLQKAQELYLVIEKSVAHLRAFFKWLYVAIPGLSGRYVPDDFPRVTPTERESVIDFITNYLQPVFAQGELQSYHVDLVEQYIRSGEVRKPLESVVEHTLTEDKERAKLRELINLTTEQLLSEKFPVGMFHFDPKLTLADLIKWNLQNDIDAVFRAHSTENFSRGCMNFDQSTSLLLCRSRLTDSPHKTVAAFFALQRPLEETGSSVSDNSGSSTFLAWRLPVVDTTVHDSFMIMQLRSKSSYPNDPKLSAIVSIDELPSIVNPSNLPYKLIDLQFYTSDLLLLLVCRAKSTGGSSVSHADNAHEPTLSWLVMLPVQHVFALLNELQPAQNILAPTPLWSSFMVPSSSM</sequence>
<evidence type="ECO:0000256" key="1">
    <source>
        <dbReference type="ARBA" id="ARBA00016067"/>
    </source>
</evidence>
<dbReference type="InterPro" id="IPR024977">
    <property type="entry name" value="Apc4-like_WD40_dom"/>
</dbReference>